<dbReference type="EMBL" id="JAAGAX010000005">
    <property type="protein sequence ID" value="KAF2315359.1"/>
    <property type="molecule type" value="Genomic_DNA"/>
</dbReference>
<evidence type="ECO:0000313" key="2">
    <source>
        <dbReference type="Proteomes" id="UP000467840"/>
    </source>
</evidence>
<protein>
    <submittedName>
        <fullName evidence="1">Uncharacterized protein</fullName>
    </submittedName>
</protein>
<dbReference type="Proteomes" id="UP000467840">
    <property type="component" value="Chromosome 15"/>
</dbReference>
<name>A0A6A6MTT5_HEVBR</name>
<organism evidence="1 2">
    <name type="scientific">Hevea brasiliensis</name>
    <name type="common">Para rubber tree</name>
    <name type="synonym">Siphonia brasiliensis</name>
    <dbReference type="NCBI Taxonomy" id="3981"/>
    <lineage>
        <taxon>Eukaryota</taxon>
        <taxon>Viridiplantae</taxon>
        <taxon>Streptophyta</taxon>
        <taxon>Embryophyta</taxon>
        <taxon>Tracheophyta</taxon>
        <taxon>Spermatophyta</taxon>
        <taxon>Magnoliopsida</taxon>
        <taxon>eudicotyledons</taxon>
        <taxon>Gunneridae</taxon>
        <taxon>Pentapetalae</taxon>
        <taxon>rosids</taxon>
        <taxon>fabids</taxon>
        <taxon>Malpighiales</taxon>
        <taxon>Euphorbiaceae</taxon>
        <taxon>Crotonoideae</taxon>
        <taxon>Micrandreae</taxon>
        <taxon>Hevea</taxon>
    </lineage>
</organism>
<gene>
    <name evidence="1" type="ORF">GH714_038923</name>
</gene>
<proteinExistence type="predicted"/>
<accession>A0A6A6MTT5</accession>
<sequence>MGAELELGAITDVDFAGFEPETVELETGIATAILAACCMDDTKDDIGLADMLIRGVAAAGNVNIWGWFGGPAMDAAMGGTMKNAPGTTALDGARGAETETAASLMSMYSLLAGLLRFFLMDGSLGSEFVLEVVGILRVPLTDMAIAGTVPVPVVAIIAGSACSSNHLMVSPSDL</sequence>
<dbReference type="AlphaFoldDB" id="A0A6A6MTT5"/>
<comment type="caution">
    <text evidence="1">The sequence shown here is derived from an EMBL/GenBank/DDBJ whole genome shotgun (WGS) entry which is preliminary data.</text>
</comment>
<evidence type="ECO:0000313" key="1">
    <source>
        <dbReference type="EMBL" id="KAF2315359.1"/>
    </source>
</evidence>
<reference evidence="1 2" key="1">
    <citation type="journal article" date="2020" name="Mol. Plant">
        <title>The Chromosome-Based Rubber Tree Genome Provides New Insights into Spurge Genome Evolution and Rubber Biosynthesis.</title>
        <authorList>
            <person name="Liu J."/>
            <person name="Shi C."/>
            <person name="Shi C.C."/>
            <person name="Li W."/>
            <person name="Zhang Q.J."/>
            <person name="Zhang Y."/>
            <person name="Li K."/>
            <person name="Lu H.F."/>
            <person name="Shi C."/>
            <person name="Zhu S.T."/>
            <person name="Xiao Z.Y."/>
            <person name="Nan H."/>
            <person name="Yue Y."/>
            <person name="Zhu X.G."/>
            <person name="Wu Y."/>
            <person name="Hong X.N."/>
            <person name="Fan G.Y."/>
            <person name="Tong Y."/>
            <person name="Zhang D."/>
            <person name="Mao C.L."/>
            <person name="Liu Y.L."/>
            <person name="Hao S.J."/>
            <person name="Liu W.Q."/>
            <person name="Lv M.Q."/>
            <person name="Zhang H.B."/>
            <person name="Liu Y."/>
            <person name="Hu-Tang G.R."/>
            <person name="Wang J.P."/>
            <person name="Wang J.H."/>
            <person name="Sun Y.H."/>
            <person name="Ni S.B."/>
            <person name="Chen W.B."/>
            <person name="Zhang X.C."/>
            <person name="Jiao Y.N."/>
            <person name="Eichler E.E."/>
            <person name="Li G.H."/>
            <person name="Liu X."/>
            <person name="Gao L.Z."/>
        </authorList>
    </citation>
    <scope>NUCLEOTIDE SEQUENCE [LARGE SCALE GENOMIC DNA]</scope>
    <source>
        <strain evidence="2">cv. GT1</strain>
        <tissue evidence="1">Leaf</tissue>
    </source>
</reference>
<keyword evidence="2" id="KW-1185">Reference proteome</keyword>